<feature type="transmembrane region" description="Helical" evidence="1">
    <location>
        <begin position="27"/>
        <end position="47"/>
    </location>
</feature>
<keyword evidence="1" id="KW-1133">Transmembrane helix</keyword>
<feature type="non-terminal residue" evidence="3">
    <location>
        <position position="1"/>
    </location>
</feature>
<evidence type="ECO:0000259" key="2">
    <source>
        <dbReference type="PROSITE" id="PS50878"/>
    </source>
</evidence>
<sequence length="81" mass="8771">GNMSVLVNGSPTEEINIRRGLKQGNPLAPFLFLIVAEGLGALMRMAVERGRFKPFKVGSGGMLVSILQYADDTLYGLSKRC</sequence>
<dbReference type="AlphaFoldDB" id="A0A392SCJ1"/>
<keyword evidence="1" id="KW-0812">Transmembrane</keyword>
<evidence type="ECO:0000313" key="3">
    <source>
        <dbReference type="EMBL" id="MCI46578.1"/>
    </source>
</evidence>
<proteinExistence type="predicted"/>
<evidence type="ECO:0000313" key="4">
    <source>
        <dbReference type="Proteomes" id="UP000265520"/>
    </source>
</evidence>
<name>A0A392SCJ1_9FABA</name>
<comment type="caution">
    <text evidence="3">The sequence shown here is derived from an EMBL/GenBank/DDBJ whole genome shotgun (WGS) entry which is preliminary data.</text>
</comment>
<evidence type="ECO:0000256" key="1">
    <source>
        <dbReference type="SAM" id="Phobius"/>
    </source>
</evidence>
<keyword evidence="1" id="KW-0472">Membrane</keyword>
<reference evidence="3 4" key="1">
    <citation type="journal article" date="2018" name="Front. Plant Sci.">
        <title>Red Clover (Trifolium pratense) and Zigzag Clover (T. medium) - A Picture of Genomic Similarities and Differences.</title>
        <authorList>
            <person name="Dluhosova J."/>
            <person name="Istvanek J."/>
            <person name="Nedelnik J."/>
            <person name="Repkova J."/>
        </authorList>
    </citation>
    <scope>NUCLEOTIDE SEQUENCE [LARGE SCALE GENOMIC DNA]</scope>
    <source>
        <strain evidence="4">cv. 10/8</strain>
        <tissue evidence="3">Leaf</tissue>
    </source>
</reference>
<keyword evidence="3" id="KW-0548">Nucleotidyltransferase</keyword>
<protein>
    <submittedName>
        <fullName evidence="3">Putative non-LTR retroelement reverse transcriptase</fullName>
    </submittedName>
</protein>
<dbReference type="GO" id="GO:0003964">
    <property type="term" value="F:RNA-directed DNA polymerase activity"/>
    <property type="evidence" value="ECO:0007669"/>
    <property type="project" value="UniProtKB-KW"/>
</dbReference>
<dbReference type="InterPro" id="IPR000477">
    <property type="entry name" value="RT_dom"/>
</dbReference>
<feature type="domain" description="Reverse transcriptase" evidence="2">
    <location>
        <begin position="1"/>
        <end position="81"/>
    </location>
</feature>
<dbReference type="PROSITE" id="PS50878">
    <property type="entry name" value="RT_POL"/>
    <property type="match status" value="1"/>
</dbReference>
<organism evidence="3 4">
    <name type="scientific">Trifolium medium</name>
    <dbReference type="NCBI Taxonomy" id="97028"/>
    <lineage>
        <taxon>Eukaryota</taxon>
        <taxon>Viridiplantae</taxon>
        <taxon>Streptophyta</taxon>
        <taxon>Embryophyta</taxon>
        <taxon>Tracheophyta</taxon>
        <taxon>Spermatophyta</taxon>
        <taxon>Magnoliopsida</taxon>
        <taxon>eudicotyledons</taxon>
        <taxon>Gunneridae</taxon>
        <taxon>Pentapetalae</taxon>
        <taxon>rosids</taxon>
        <taxon>fabids</taxon>
        <taxon>Fabales</taxon>
        <taxon>Fabaceae</taxon>
        <taxon>Papilionoideae</taxon>
        <taxon>50 kb inversion clade</taxon>
        <taxon>NPAAA clade</taxon>
        <taxon>Hologalegina</taxon>
        <taxon>IRL clade</taxon>
        <taxon>Trifolieae</taxon>
        <taxon>Trifolium</taxon>
    </lineage>
</organism>
<keyword evidence="4" id="KW-1185">Reference proteome</keyword>
<keyword evidence="3" id="KW-0695">RNA-directed DNA polymerase</keyword>
<keyword evidence="3" id="KW-0808">Transferase</keyword>
<dbReference type="EMBL" id="LXQA010359503">
    <property type="protein sequence ID" value="MCI46578.1"/>
    <property type="molecule type" value="Genomic_DNA"/>
</dbReference>
<dbReference type="Proteomes" id="UP000265520">
    <property type="component" value="Unassembled WGS sequence"/>
</dbReference>
<accession>A0A392SCJ1</accession>